<accession>D1YVA9</accession>
<dbReference type="eggNOG" id="arCOG00302">
    <property type="taxonomic scope" value="Archaea"/>
</dbReference>
<dbReference type="Pfam" id="PF02811">
    <property type="entry name" value="PHP"/>
    <property type="match status" value="1"/>
</dbReference>
<name>D1YVA9_METPS</name>
<dbReference type="EMBL" id="AP011532">
    <property type="protein sequence ID" value="BAI60381.1"/>
    <property type="molecule type" value="Genomic_DNA"/>
</dbReference>
<dbReference type="PANTHER" id="PTHR42924:SF3">
    <property type="entry name" value="POLYMERASE_HISTIDINOL PHOSPHATASE N-TERMINAL DOMAIN-CONTAINING PROTEIN"/>
    <property type="match status" value="1"/>
</dbReference>
<dbReference type="InterPro" id="IPR004013">
    <property type="entry name" value="PHP_dom"/>
</dbReference>
<reference evidence="3" key="3">
    <citation type="journal article" date="2011" name="PLoS ONE">
        <title>Genome sequence of a mesophilic hydrogenotrophic methanogen Methanocella paludicola, the first cultivated representative of the order Methanocellales.</title>
        <authorList>
            <person name="Sakai S."/>
            <person name="Takaki Y."/>
            <person name="Shimamura S."/>
            <person name="Sekine M."/>
            <person name="Tajima T."/>
            <person name="Kosugi H."/>
            <person name="Ichikawa N."/>
            <person name="Tasumi E."/>
            <person name="Hiraki A.T."/>
            <person name="Shimizu A."/>
            <person name="Kato Y."/>
            <person name="Nishiko R."/>
            <person name="Mori K."/>
            <person name="Fujita N."/>
            <person name="Imachi H."/>
            <person name="Takai K."/>
        </authorList>
    </citation>
    <scope>NUCLEOTIDE SEQUENCE [LARGE SCALE GENOMIC DNA]</scope>
    <source>
        <strain evidence="3">DSM 17711 / JCM 13418 / NBRC 101707 / SANAE</strain>
    </source>
</reference>
<protein>
    <submittedName>
        <fullName evidence="2">Phosphatase, PHP family</fullName>
    </submittedName>
</protein>
<reference evidence="2 3" key="2">
    <citation type="journal article" date="2008" name="Int. J. Syst. Evol. Microbiol.">
        <title>Methanocella paludicola gen. nov., sp. nov., a methane-producing archaeon, the first isolate of the lineage 'Rice Cluster I', and proposal of the new archaeal order Methanocellales ord. nov.</title>
        <authorList>
            <person name="Sakai S."/>
            <person name="Imachi H."/>
            <person name="Hanada S."/>
            <person name="Ohashi A."/>
            <person name="Harada H."/>
            <person name="Kamagata Y."/>
        </authorList>
    </citation>
    <scope>NUCLEOTIDE SEQUENCE [LARGE SCALE GENOMIC DNA]</scope>
    <source>
        <strain evidence="3">DSM 17711 / JCM 13418 / NBRC 101707 / SANAE</strain>
    </source>
</reference>
<feature type="domain" description="Polymerase/histidinol phosphatase N-terminal" evidence="1">
    <location>
        <begin position="3"/>
        <end position="68"/>
    </location>
</feature>
<dbReference type="SUPFAM" id="SSF89550">
    <property type="entry name" value="PHP domain-like"/>
    <property type="match status" value="1"/>
</dbReference>
<dbReference type="InterPro" id="IPR052018">
    <property type="entry name" value="PHP_domain"/>
</dbReference>
<reference evidence="2 3" key="1">
    <citation type="journal article" date="2007" name="Appl. Environ. Microbiol.">
        <title>Isolation of key methanogens for global methane emission from rice paddy fields: a novel isolate affiliated with the clone cluster rice cluster I.</title>
        <authorList>
            <person name="Sakai S."/>
            <person name="Imachi H."/>
            <person name="Sekiguchi Y."/>
            <person name="Ohashi A."/>
            <person name="Harada H."/>
            <person name="Kamagata Y."/>
        </authorList>
    </citation>
    <scope>NUCLEOTIDE SEQUENCE [LARGE SCALE GENOMIC DNA]</scope>
    <source>
        <strain evidence="3">DSM 17711 / JCM 13418 / NBRC 101707 / SANAE</strain>
    </source>
</reference>
<dbReference type="GO" id="GO:0004534">
    <property type="term" value="F:5'-3' RNA exonuclease activity"/>
    <property type="evidence" value="ECO:0007669"/>
    <property type="project" value="TreeGrafter"/>
</dbReference>
<dbReference type="SMART" id="SM00481">
    <property type="entry name" value="POLIIIAc"/>
    <property type="match status" value="1"/>
</dbReference>
<proteinExistence type="predicted"/>
<dbReference type="STRING" id="304371.MCP_0309"/>
<dbReference type="InParanoid" id="D1YVA9"/>
<dbReference type="RefSeq" id="WP_012899061.1">
    <property type="nucleotide sequence ID" value="NC_013665.1"/>
</dbReference>
<sequence length="289" mass="31728">MFIDTHVHTSHSDGLHPEAQVIRDAASAGISLLSITDHDCVDAYPAALKLAKSAGIRLIPGVEMTTKNEQGCNCIHIVGLGVRTDGNVRSALKRVLDARDESDRGFLANLNAYMAEKYPGWEPVEGIKPSVFQNTLAGARRQNIPMTEKQLMDIIMDPSLWVPIEYEVTLGEAVSLIKEWGGVPVLAHPFDFSNDANVVLKRFLAAGGEAVELCKYRYKVRSASLAILPADELLKKEREMNEWTVAAARKHGLGLTMASDHHDGHRAMGMDPAEYGIDVSWLLEMAETL</sequence>
<dbReference type="OrthoDB" id="9968at2157"/>
<keyword evidence="3" id="KW-1185">Reference proteome</keyword>
<dbReference type="PANTHER" id="PTHR42924">
    <property type="entry name" value="EXONUCLEASE"/>
    <property type="match status" value="1"/>
</dbReference>
<dbReference type="InterPro" id="IPR016195">
    <property type="entry name" value="Pol/histidinol_Pase-like"/>
</dbReference>
<evidence type="ECO:0000313" key="2">
    <source>
        <dbReference type="EMBL" id="BAI60381.1"/>
    </source>
</evidence>
<dbReference type="GO" id="GO:0035312">
    <property type="term" value="F:5'-3' DNA exonuclease activity"/>
    <property type="evidence" value="ECO:0007669"/>
    <property type="project" value="TreeGrafter"/>
</dbReference>
<dbReference type="KEGG" id="mpd:MCP_0309"/>
<dbReference type="Gene3D" id="3.20.20.140">
    <property type="entry name" value="Metal-dependent hydrolases"/>
    <property type="match status" value="1"/>
</dbReference>
<dbReference type="AlphaFoldDB" id="D1YVA9"/>
<evidence type="ECO:0000259" key="1">
    <source>
        <dbReference type="SMART" id="SM00481"/>
    </source>
</evidence>
<dbReference type="InterPro" id="IPR003141">
    <property type="entry name" value="Pol/His_phosphatase_N"/>
</dbReference>
<dbReference type="GeneID" id="8680437"/>
<dbReference type="Proteomes" id="UP000001882">
    <property type="component" value="Chromosome"/>
</dbReference>
<organism evidence="2 3">
    <name type="scientific">Methanocella paludicola (strain DSM 17711 / JCM 13418 / NBRC 101707 / SANAE)</name>
    <dbReference type="NCBI Taxonomy" id="304371"/>
    <lineage>
        <taxon>Archaea</taxon>
        <taxon>Methanobacteriati</taxon>
        <taxon>Methanobacteriota</taxon>
        <taxon>Stenosarchaea group</taxon>
        <taxon>Methanomicrobia</taxon>
        <taxon>Methanocellales</taxon>
        <taxon>Methanocellaceae</taxon>
        <taxon>Methanocella</taxon>
    </lineage>
</organism>
<evidence type="ECO:0000313" key="3">
    <source>
        <dbReference type="Proteomes" id="UP000001882"/>
    </source>
</evidence>
<gene>
    <name evidence="2" type="ordered locus">MCP_0309</name>
</gene>